<gene>
    <name evidence="2" type="ORF">ACJMK2_017622</name>
</gene>
<dbReference type="PANTHER" id="PTHR22801:SF63">
    <property type="entry name" value="C-TYPE LECTIN DOMAIN-CONTAINING PROTEIN"/>
    <property type="match status" value="1"/>
</dbReference>
<accession>A0ABD3UB89</accession>
<dbReference type="InterPro" id="IPR001304">
    <property type="entry name" value="C-type_lectin-like"/>
</dbReference>
<dbReference type="CDD" id="cd00037">
    <property type="entry name" value="CLECT"/>
    <property type="match status" value="1"/>
</dbReference>
<dbReference type="PANTHER" id="PTHR22801">
    <property type="entry name" value="LITHOSTATHINE"/>
    <property type="match status" value="1"/>
</dbReference>
<organism evidence="2 3">
    <name type="scientific">Sinanodonta woodiana</name>
    <name type="common">Chinese pond mussel</name>
    <name type="synonym">Anodonta woodiana</name>
    <dbReference type="NCBI Taxonomy" id="1069815"/>
    <lineage>
        <taxon>Eukaryota</taxon>
        <taxon>Metazoa</taxon>
        <taxon>Spiralia</taxon>
        <taxon>Lophotrochozoa</taxon>
        <taxon>Mollusca</taxon>
        <taxon>Bivalvia</taxon>
        <taxon>Autobranchia</taxon>
        <taxon>Heteroconchia</taxon>
        <taxon>Palaeoheterodonta</taxon>
        <taxon>Unionida</taxon>
        <taxon>Unionoidea</taxon>
        <taxon>Unionidae</taxon>
        <taxon>Unioninae</taxon>
        <taxon>Sinanodonta</taxon>
    </lineage>
</organism>
<dbReference type="SUPFAM" id="SSF56436">
    <property type="entry name" value="C-type lectin-like"/>
    <property type="match status" value="1"/>
</dbReference>
<protein>
    <recommendedName>
        <fullName evidence="1">C-type lectin domain-containing protein</fullName>
    </recommendedName>
</protein>
<evidence type="ECO:0000313" key="2">
    <source>
        <dbReference type="EMBL" id="KAL3846650.1"/>
    </source>
</evidence>
<dbReference type="InterPro" id="IPR050801">
    <property type="entry name" value="Ca-Dep_Lectins_ImmuneDev"/>
</dbReference>
<dbReference type="Gene3D" id="3.10.100.10">
    <property type="entry name" value="Mannose-Binding Protein A, subunit A"/>
    <property type="match status" value="1"/>
</dbReference>
<evidence type="ECO:0000313" key="3">
    <source>
        <dbReference type="Proteomes" id="UP001634394"/>
    </source>
</evidence>
<sequence>MKFQIFLVALGLLSDCRITSFTRGVSIFPAPPVPVPVRIAPLVSQWQSASYPGYGSAFLIFALATLVVILPILHRPTSSPGCPSTYYLYSTTCGRFCYRYESSECKSWTSARTTCRAEGGDLLVPSECFYQFFKDHARQNEGSCSNFWIGGSTTTPGSNYTSVRGDLISNSVPLWASGQPDAFGGTESCIEMFSSFNYLMNDAECSNSKGFICQLFV</sequence>
<dbReference type="PROSITE" id="PS50041">
    <property type="entry name" value="C_TYPE_LECTIN_2"/>
    <property type="match status" value="1"/>
</dbReference>
<dbReference type="InterPro" id="IPR016187">
    <property type="entry name" value="CTDL_fold"/>
</dbReference>
<evidence type="ECO:0000259" key="1">
    <source>
        <dbReference type="PROSITE" id="PS50041"/>
    </source>
</evidence>
<dbReference type="SMART" id="SM00034">
    <property type="entry name" value="CLECT"/>
    <property type="match status" value="1"/>
</dbReference>
<feature type="domain" description="C-type lectin" evidence="1">
    <location>
        <begin position="93"/>
        <end position="214"/>
    </location>
</feature>
<name>A0ABD3UB89_SINWO</name>
<reference evidence="2 3" key="1">
    <citation type="submission" date="2024-11" db="EMBL/GenBank/DDBJ databases">
        <title>Chromosome-level genome assembly of the freshwater bivalve Anodonta woodiana.</title>
        <authorList>
            <person name="Chen X."/>
        </authorList>
    </citation>
    <scope>NUCLEOTIDE SEQUENCE [LARGE SCALE GENOMIC DNA]</scope>
    <source>
        <strain evidence="2">MN2024</strain>
        <tissue evidence="2">Gills</tissue>
    </source>
</reference>
<dbReference type="InterPro" id="IPR016186">
    <property type="entry name" value="C-type_lectin-like/link_sf"/>
</dbReference>
<dbReference type="Proteomes" id="UP001634394">
    <property type="component" value="Unassembled WGS sequence"/>
</dbReference>
<dbReference type="AlphaFoldDB" id="A0ABD3UB89"/>
<comment type="caution">
    <text evidence="2">The sequence shown here is derived from an EMBL/GenBank/DDBJ whole genome shotgun (WGS) entry which is preliminary data.</text>
</comment>
<dbReference type="Pfam" id="PF00059">
    <property type="entry name" value="Lectin_C"/>
    <property type="match status" value="1"/>
</dbReference>
<proteinExistence type="predicted"/>
<keyword evidence="3" id="KW-1185">Reference proteome</keyword>
<dbReference type="EMBL" id="JBJQND010000016">
    <property type="protein sequence ID" value="KAL3846650.1"/>
    <property type="molecule type" value="Genomic_DNA"/>
</dbReference>